<proteinExistence type="predicted"/>
<evidence type="ECO:0000313" key="2">
    <source>
        <dbReference type="Proteomes" id="UP000054937"/>
    </source>
</evidence>
<reference evidence="1 2" key="1">
    <citation type="journal article" date="2015" name="Sci. Rep.">
        <title>Genome of the facultative scuticociliatosis pathogen Pseudocohnilembus persalinus provides insight into its virulence through horizontal gene transfer.</title>
        <authorList>
            <person name="Xiong J."/>
            <person name="Wang G."/>
            <person name="Cheng J."/>
            <person name="Tian M."/>
            <person name="Pan X."/>
            <person name="Warren A."/>
            <person name="Jiang C."/>
            <person name="Yuan D."/>
            <person name="Miao W."/>
        </authorList>
    </citation>
    <scope>NUCLEOTIDE SEQUENCE [LARGE SCALE GENOMIC DNA]</scope>
    <source>
        <strain evidence="1">36N120E</strain>
    </source>
</reference>
<comment type="caution">
    <text evidence="1">The sequence shown here is derived from an EMBL/GenBank/DDBJ whole genome shotgun (WGS) entry which is preliminary data.</text>
</comment>
<gene>
    <name evidence="1" type="ORF">PPERSA_05999</name>
</gene>
<keyword evidence="2" id="KW-1185">Reference proteome</keyword>
<dbReference type="EMBL" id="LDAU01000275">
    <property type="protein sequence ID" value="KRW98103.1"/>
    <property type="molecule type" value="Genomic_DNA"/>
</dbReference>
<sequence>MKFQEIQETFTNKYMDLDCSSSKDEIKDASKRKYNRISIEKRDLLLEMIFFDNKKIKNAAKELGINYSSAKTILHLYRKKIKKQGKSCSLLGENKRCSVKQIFDAKQVGSKSRLCNRGNQFSIIFSQGGREMNQAVFNTNPFLQFGEQNEQQTQFRLLNQQQKQGLTIKKDTLECRYTSKKEDSLNTPVVVPKIEDFNSFCQMSNSCDQSTENTMALQSQSKIQKICASNQSSSISIQSSVNYFSKSNNNQNIIQEQQLQQQNCGGQLLSLSMNLNNDLKYINTSQSQQMMIGKYVC</sequence>
<accession>A0A0V0Q7T0</accession>
<dbReference type="OrthoDB" id="290166at2759"/>
<dbReference type="Proteomes" id="UP000054937">
    <property type="component" value="Unassembled WGS sequence"/>
</dbReference>
<protein>
    <submittedName>
        <fullName evidence="1">Uncharacterized protein</fullName>
    </submittedName>
</protein>
<evidence type="ECO:0000313" key="1">
    <source>
        <dbReference type="EMBL" id="KRW98103.1"/>
    </source>
</evidence>
<dbReference type="AlphaFoldDB" id="A0A0V0Q7T0"/>
<organism evidence="1 2">
    <name type="scientific">Pseudocohnilembus persalinus</name>
    <name type="common">Ciliate</name>
    <dbReference type="NCBI Taxonomy" id="266149"/>
    <lineage>
        <taxon>Eukaryota</taxon>
        <taxon>Sar</taxon>
        <taxon>Alveolata</taxon>
        <taxon>Ciliophora</taxon>
        <taxon>Intramacronucleata</taxon>
        <taxon>Oligohymenophorea</taxon>
        <taxon>Scuticociliatia</taxon>
        <taxon>Philasterida</taxon>
        <taxon>Pseudocohnilembidae</taxon>
        <taxon>Pseudocohnilembus</taxon>
    </lineage>
</organism>
<name>A0A0V0Q7T0_PSEPJ</name>
<dbReference type="InParanoid" id="A0A0V0Q7T0"/>